<name>A0A4Q9KCL3_9ACTN</name>
<evidence type="ECO:0000313" key="5">
    <source>
        <dbReference type="Proteomes" id="UP000292373"/>
    </source>
</evidence>
<dbReference type="InterPro" id="IPR002762">
    <property type="entry name" value="CbiX-like"/>
</dbReference>
<dbReference type="PANTHER" id="PTHR33542">
    <property type="entry name" value="SIROHYDROCHLORIN FERROCHELATASE, CHLOROPLASTIC"/>
    <property type="match status" value="1"/>
</dbReference>
<proteinExistence type="predicted"/>
<feature type="region of interest" description="Disordered" evidence="3">
    <location>
        <begin position="1"/>
        <end position="79"/>
    </location>
</feature>
<evidence type="ECO:0000256" key="3">
    <source>
        <dbReference type="SAM" id="MobiDB-lite"/>
    </source>
</evidence>
<keyword evidence="5" id="KW-1185">Reference proteome</keyword>
<dbReference type="EMBL" id="SDMQ01000009">
    <property type="protein sequence ID" value="TBT84020.1"/>
    <property type="molecule type" value="Genomic_DNA"/>
</dbReference>
<gene>
    <name evidence="4" type="ORF">ET989_10175</name>
</gene>
<feature type="compositionally biased region" description="Basic residues" evidence="3">
    <location>
        <begin position="1"/>
        <end position="15"/>
    </location>
</feature>
<dbReference type="Gene3D" id="3.40.50.1400">
    <property type="match status" value="2"/>
</dbReference>
<dbReference type="SUPFAM" id="SSF53800">
    <property type="entry name" value="Chelatase"/>
    <property type="match status" value="1"/>
</dbReference>
<keyword evidence="1" id="KW-0479">Metal-binding</keyword>
<dbReference type="Proteomes" id="UP000292373">
    <property type="component" value="Unassembled WGS sequence"/>
</dbReference>
<sequence>MARLPHPRPHHGRGRRWPDHHDEPEGPVRRHAAHRRAGHRRVHPVRGGLAGPDRLDRLAARTQPSPHPGPARGRRGGVVDLSPTDTLVLAWHGSRNPAGKALIARITARVADLLPGVRVHTAWVDIEPELLPETLARVGSCTVVPCFLASGYHVTHDVPQAAASVTHEVLVTPHLGGSLHRALLDRVAEAGGPGDAVVLAAAGSKSAAALAEVDAVASLLAAALGVPVEVGNIYLSEPSVADAVALRQAQGTDVLVLPYTLAPGLWGERIAGLGVRVAEPLGDHADVAASITGRFLSATRFDQRLLLTLESSPEKEVP</sequence>
<protein>
    <recommendedName>
        <fullName evidence="6">Cobalamin biosynthesis protein CbiX</fullName>
    </recommendedName>
</protein>
<dbReference type="OrthoDB" id="7345302at2"/>
<comment type="caution">
    <text evidence="4">The sequence shown here is derived from an EMBL/GenBank/DDBJ whole genome shotgun (WGS) entry which is preliminary data.</text>
</comment>
<evidence type="ECO:0000313" key="4">
    <source>
        <dbReference type="EMBL" id="TBT84020.1"/>
    </source>
</evidence>
<keyword evidence="2" id="KW-0456">Lyase</keyword>
<dbReference type="GO" id="GO:0046872">
    <property type="term" value="F:metal ion binding"/>
    <property type="evidence" value="ECO:0007669"/>
    <property type="project" value="UniProtKB-KW"/>
</dbReference>
<accession>A0A4Q9KCL3</accession>
<organism evidence="4 5">
    <name type="scientific">Propioniciclava sinopodophylli</name>
    <dbReference type="NCBI Taxonomy" id="1837344"/>
    <lineage>
        <taxon>Bacteria</taxon>
        <taxon>Bacillati</taxon>
        <taxon>Actinomycetota</taxon>
        <taxon>Actinomycetes</taxon>
        <taxon>Propionibacteriales</taxon>
        <taxon>Propionibacteriaceae</taxon>
        <taxon>Propioniciclava</taxon>
    </lineage>
</organism>
<dbReference type="Pfam" id="PF01903">
    <property type="entry name" value="CbiX"/>
    <property type="match status" value="2"/>
</dbReference>
<dbReference type="GO" id="GO:0016829">
    <property type="term" value="F:lyase activity"/>
    <property type="evidence" value="ECO:0007669"/>
    <property type="project" value="UniProtKB-KW"/>
</dbReference>
<evidence type="ECO:0000256" key="1">
    <source>
        <dbReference type="ARBA" id="ARBA00022723"/>
    </source>
</evidence>
<dbReference type="AlphaFoldDB" id="A0A4Q9KCL3"/>
<feature type="compositionally biased region" description="Basic and acidic residues" evidence="3">
    <location>
        <begin position="16"/>
        <end position="28"/>
    </location>
</feature>
<dbReference type="PANTHER" id="PTHR33542:SF5">
    <property type="entry name" value="FERROCHELATASE CHE1"/>
    <property type="match status" value="1"/>
</dbReference>
<evidence type="ECO:0008006" key="6">
    <source>
        <dbReference type="Google" id="ProtNLM"/>
    </source>
</evidence>
<evidence type="ECO:0000256" key="2">
    <source>
        <dbReference type="ARBA" id="ARBA00023239"/>
    </source>
</evidence>
<dbReference type="CDD" id="cd03416">
    <property type="entry name" value="CbiX_SirB_N"/>
    <property type="match status" value="1"/>
</dbReference>
<reference evidence="4 5" key="1">
    <citation type="submission" date="2019-01" db="EMBL/GenBank/DDBJ databases">
        <title>Lactibacter flavus gen. nov., sp. nov., a novel bacterium of the family Propionibacteriaceae isolated from raw milk and dairy products.</title>
        <authorList>
            <person name="Huptas C."/>
            <person name="Wenning M."/>
            <person name="Breitenwieser F."/>
            <person name="Doll E."/>
            <person name="Von Neubeck M."/>
            <person name="Busse H.-J."/>
            <person name="Scherer S."/>
        </authorList>
    </citation>
    <scope>NUCLEOTIDE SEQUENCE [LARGE SCALE GENOMIC DNA]</scope>
    <source>
        <strain evidence="4 5">KCTC 33808</strain>
    </source>
</reference>
<feature type="compositionally biased region" description="Basic residues" evidence="3">
    <location>
        <begin position="29"/>
        <end position="44"/>
    </location>
</feature>
<dbReference type="InterPro" id="IPR050963">
    <property type="entry name" value="Sirohydro_Cobaltochel/CbiX"/>
</dbReference>